<protein>
    <submittedName>
        <fullName evidence="1">Uncharacterized protein</fullName>
    </submittedName>
</protein>
<proteinExistence type="predicted"/>
<sequence length="34" mass="3973">MAVDKVIEFESLLIGCIGSNRDEFEYQRFTEIGY</sequence>
<evidence type="ECO:0000313" key="2">
    <source>
        <dbReference type="Proteomes" id="UP000033434"/>
    </source>
</evidence>
<comment type="caution">
    <text evidence="1">The sequence shown here is derived from an EMBL/GenBank/DDBJ whole genome shotgun (WGS) entry which is preliminary data.</text>
</comment>
<dbReference type="AlphaFoldDB" id="A0A0F6AIR2"/>
<organism evidence="1 2">
    <name type="scientific">Pseudoalteromonas luteoviolacea S4054</name>
    <dbReference type="NCBI Taxonomy" id="1129367"/>
    <lineage>
        <taxon>Bacteria</taxon>
        <taxon>Pseudomonadati</taxon>
        <taxon>Pseudomonadota</taxon>
        <taxon>Gammaproteobacteria</taxon>
        <taxon>Alteromonadales</taxon>
        <taxon>Pseudoalteromonadaceae</taxon>
        <taxon>Pseudoalteromonas</taxon>
    </lineage>
</organism>
<reference evidence="1 2" key="1">
    <citation type="journal article" date="2015" name="BMC Genomics">
        <title>Genome mining reveals unlocked bioactive potential of marine Gram-negative bacteria.</title>
        <authorList>
            <person name="Machado H."/>
            <person name="Sonnenschein E.C."/>
            <person name="Melchiorsen J."/>
            <person name="Gram L."/>
        </authorList>
    </citation>
    <scope>NUCLEOTIDE SEQUENCE [LARGE SCALE GENOMIC DNA]</scope>
    <source>
        <strain evidence="1 2">S4054</strain>
    </source>
</reference>
<accession>A0A0F6AIR2</accession>
<dbReference type="EMBL" id="AUXW01000023">
    <property type="protein sequence ID" value="KKE85594.1"/>
    <property type="molecule type" value="Genomic_DNA"/>
</dbReference>
<dbReference type="Proteomes" id="UP000033434">
    <property type="component" value="Unassembled WGS sequence"/>
</dbReference>
<dbReference type="PATRIC" id="fig|1129367.4.peg.333"/>
<evidence type="ECO:0000313" key="1">
    <source>
        <dbReference type="EMBL" id="KKE85594.1"/>
    </source>
</evidence>
<name>A0A0F6AIR2_9GAMM</name>
<gene>
    <name evidence="1" type="ORF">N479_25605</name>
</gene>